<sequence>MVIIVGLVLRVLGPAVKALAVALAAVAAVLAWGAVEDGMDKRKNKAVEVGTGL</sequence>
<organism evidence="2 3">
    <name type="scientific">Actinomycetospora straminea</name>
    <dbReference type="NCBI Taxonomy" id="663607"/>
    <lineage>
        <taxon>Bacteria</taxon>
        <taxon>Bacillati</taxon>
        <taxon>Actinomycetota</taxon>
        <taxon>Actinomycetes</taxon>
        <taxon>Pseudonocardiales</taxon>
        <taxon>Pseudonocardiaceae</taxon>
        <taxon>Actinomycetospora</taxon>
    </lineage>
</organism>
<dbReference type="RefSeq" id="WP_274232427.1">
    <property type="nucleotide sequence ID" value="NZ_BAABHQ010000008.1"/>
</dbReference>
<keyword evidence="1" id="KW-0812">Transmembrane</keyword>
<keyword evidence="3" id="KW-1185">Reference proteome</keyword>
<dbReference type="Proteomes" id="UP001500457">
    <property type="component" value="Unassembled WGS sequence"/>
</dbReference>
<dbReference type="EMBL" id="BAABHQ010000008">
    <property type="protein sequence ID" value="GAA4879580.1"/>
    <property type="molecule type" value="Genomic_DNA"/>
</dbReference>
<protein>
    <submittedName>
        <fullName evidence="2">Uncharacterized protein</fullName>
    </submittedName>
</protein>
<evidence type="ECO:0000256" key="1">
    <source>
        <dbReference type="SAM" id="Phobius"/>
    </source>
</evidence>
<gene>
    <name evidence="2" type="ORF">GCM10023203_32770</name>
</gene>
<proteinExistence type="predicted"/>
<evidence type="ECO:0000313" key="2">
    <source>
        <dbReference type="EMBL" id="GAA4879580.1"/>
    </source>
</evidence>
<keyword evidence="1" id="KW-1133">Transmembrane helix</keyword>
<accession>A0ABP9EHX2</accession>
<evidence type="ECO:0000313" key="3">
    <source>
        <dbReference type="Proteomes" id="UP001500457"/>
    </source>
</evidence>
<comment type="caution">
    <text evidence="2">The sequence shown here is derived from an EMBL/GenBank/DDBJ whole genome shotgun (WGS) entry which is preliminary data.</text>
</comment>
<name>A0ABP9EHX2_9PSEU</name>
<feature type="transmembrane region" description="Helical" evidence="1">
    <location>
        <begin position="15"/>
        <end position="35"/>
    </location>
</feature>
<reference evidence="3" key="1">
    <citation type="journal article" date="2019" name="Int. J. Syst. Evol. Microbiol.">
        <title>The Global Catalogue of Microorganisms (GCM) 10K type strain sequencing project: providing services to taxonomists for standard genome sequencing and annotation.</title>
        <authorList>
            <consortium name="The Broad Institute Genomics Platform"/>
            <consortium name="The Broad Institute Genome Sequencing Center for Infectious Disease"/>
            <person name="Wu L."/>
            <person name="Ma J."/>
        </authorList>
    </citation>
    <scope>NUCLEOTIDE SEQUENCE [LARGE SCALE GENOMIC DNA]</scope>
    <source>
        <strain evidence="3">JCM 17983</strain>
    </source>
</reference>
<keyword evidence="1" id="KW-0472">Membrane</keyword>